<proteinExistence type="predicted"/>
<sequence length="332" mass="37175">MKNHKVTWGIIGVGDVCEVKSAPAMNLVENSELIAVMRRRGALAKDYAQRHNIAKWYDDADELINDPDVNAIYIATPPAFHAEYTKRVASAGKAVYVEKPMARTYEECLEMIEACKNANVPLYVAYYRRSLPHFLKIKELIDQQAIGDIRMVNIQLIQACNPDIVSRQEHNWRVDPKIAGGGYFYDLASHQLDFLDYVLGPIETANGHATNQMGLYNAEDIVTASFRFESGVLGVGSWCFTSSEVSKNERTTIIGSKGQISYQSFGKAEVILETTKEERQIFTFDLPRHIQQPHIQSVVEAILGRGKCPSDGESASRTNLIMESIIGDLKKK</sequence>
<dbReference type="SUPFAM" id="SSF55347">
    <property type="entry name" value="Glyceraldehyde-3-phosphate dehydrogenase-like, C-terminal domain"/>
    <property type="match status" value="1"/>
</dbReference>
<keyword evidence="4" id="KW-1185">Reference proteome</keyword>
<evidence type="ECO:0000259" key="2">
    <source>
        <dbReference type="Pfam" id="PF22725"/>
    </source>
</evidence>
<dbReference type="PANTHER" id="PTHR43249:SF1">
    <property type="entry name" value="D-GLUCOSIDE 3-DEHYDROGENASE"/>
    <property type="match status" value="1"/>
</dbReference>
<evidence type="ECO:0000313" key="3">
    <source>
        <dbReference type="EMBL" id="MDN5203420.1"/>
    </source>
</evidence>
<evidence type="ECO:0000259" key="1">
    <source>
        <dbReference type="Pfam" id="PF01408"/>
    </source>
</evidence>
<feature type="domain" description="Gfo/Idh/MocA-like oxidoreductase N-terminal" evidence="1">
    <location>
        <begin position="7"/>
        <end position="126"/>
    </location>
</feature>
<dbReference type="RefSeq" id="WP_346753443.1">
    <property type="nucleotide sequence ID" value="NZ_JAUJEA010000007.1"/>
</dbReference>
<accession>A0ABT8KRQ9</accession>
<dbReference type="SUPFAM" id="SSF51735">
    <property type="entry name" value="NAD(P)-binding Rossmann-fold domains"/>
    <property type="match status" value="1"/>
</dbReference>
<comment type="caution">
    <text evidence="3">The sequence shown here is derived from an EMBL/GenBank/DDBJ whole genome shotgun (WGS) entry which is preliminary data.</text>
</comment>
<dbReference type="Pfam" id="PF22725">
    <property type="entry name" value="GFO_IDH_MocA_C3"/>
    <property type="match status" value="1"/>
</dbReference>
<name>A0ABT8KRQ9_9BACT</name>
<organism evidence="3 4">
    <name type="scientific">Splendidivirga corallicola</name>
    <dbReference type="NCBI Taxonomy" id="3051826"/>
    <lineage>
        <taxon>Bacteria</taxon>
        <taxon>Pseudomonadati</taxon>
        <taxon>Bacteroidota</taxon>
        <taxon>Cytophagia</taxon>
        <taxon>Cytophagales</taxon>
        <taxon>Splendidivirgaceae</taxon>
        <taxon>Splendidivirga</taxon>
    </lineage>
</organism>
<reference evidence="3" key="1">
    <citation type="submission" date="2023-06" db="EMBL/GenBank/DDBJ databases">
        <title>Genomic of Parafulvivirga corallium.</title>
        <authorList>
            <person name="Wang G."/>
        </authorList>
    </citation>
    <scope>NUCLEOTIDE SEQUENCE</scope>
    <source>
        <strain evidence="3">BMA10</strain>
    </source>
</reference>
<dbReference type="Pfam" id="PF01408">
    <property type="entry name" value="GFO_IDH_MocA"/>
    <property type="match status" value="1"/>
</dbReference>
<dbReference type="Gene3D" id="3.40.50.720">
    <property type="entry name" value="NAD(P)-binding Rossmann-like Domain"/>
    <property type="match status" value="1"/>
</dbReference>
<dbReference type="Gene3D" id="3.30.360.10">
    <property type="entry name" value="Dihydrodipicolinate Reductase, domain 2"/>
    <property type="match status" value="1"/>
</dbReference>
<dbReference type="InterPro" id="IPR052515">
    <property type="entry name" value="Gfo/Idh/MocA_Oxidoreductase"/>
</dbReference>
<protein>
    <submittedName>
        <fullName evidence="3">Gfo/Idh/MocA family oxidoreductase</fullName>
    </submittedName>
</protein>
<dbReference type="EMBL" id="JAUJEA010000007">
    <property type="protein sequence ID" value="MDN5203420.1"/>
    <property type="molecule type" value="Genomic_DNA"/>
</dbReference>
<dbReference type="InterPro" id="IPR055170">
    <property type="entry name" value="GFO_IDH_MocA-like_dom"/>
</dbReference>
<dbReference type="InterPro" id="IPR000683">
    <property type="entry name" value="Gfo/Idh/MocA-like_OxRdtase_N"/>
</dbReference>
<gene>
    <name evidence="3" type="ORF">QQ008_18680</name>
</gene>
<feature type="domain" description="GFO/IDH/MocA-like oxidoreductase" evidence="2">
    <location>
        <begin position="134"/>
        <end position="260"/>
    </location>
</feature>
<evidence type="ECO:0000313" key="4">
    <source>
        <dbReference type="Proteomes" id="UP001172082"/>
    </source>
</evidence>
<dbReference type="InterPro" id="IPR036291">
    <property type="entry name" value="NAD(P)-bd_dom_sf"/>
</dbReference>
<dbReference type="Proteomes" id="UP001172082">
    <property type="component" value="Unassembled WGS sequence"/>
</dbReference>
<dbReference type="PANTHER" id="PTHR43249">
    <property type="entry name" value="UDP-N-ACETYL-2-AMINO-2-DEOXY-D-GLUCURONATE OXIDASE"/>
    <property type="match status" value="1"/>
</dbReference>